<dbReference type="Pfam" id="PF04366">
    <property type="entry name" value="Ysc84"/>
    <property type="match status" value="1"/>
</dbReference>
<proteinExistence type="predicted"/>
<feature type="compositionally biased region" description="Basic residues" evidence="1">
    <location>
        <begin position="72"/>
        <end position="81"/>
    </location>
</feature>
<protein>
    <submittedName>
        <fullName evidence="3">DUF500-domain-containing protein</fullName>
    </submittedName>
</protein>
<keyword evidence="4" id="KW-1185">Reference proteome</keyword>
<dbReference type="OrthoDB" id="10255128at2759"/>
<feature type="region of interest" description="Disordered" evidence="1">
    <location>
        <begin position="273"/>
        <end position="310"/>
    </location>
</feature>
<evidence type="ECO:0000313" key="4">
    <source>
        <dbReference type="Proteomes" id="UP000245946"/>
    </source>
</evidence>
<gene>
    <name evidence="3" type="ORF">FA09DRAFT_290526</name>
</gene>
<feature type="compositionally biased region" description="Low complexity" evidence="1">
    <location>
        <begin position="288"/>
        <end position="299"/>
    </location>
</feature>
<evidence type="ECO:0000256" key="1">
    <source>
        <dbReference type="SAM" id="MobiDB-lite"/>
    </source>
</evidence>
<dbReference type="AlphaFoldDB" id="A0A316ZJA0"/>
<evidence type="ECO:0000313" key="3">
    <source>
        <dbReference type="EMBL" id="PWO00426.1"/>
    </source>
</evidence>
<dbReference type="InterPro" id="IPR007461">
    <property type="entry name" value="Ysc84_actin-binding"/>
</dbReference>
<dbReference type="InterPro" id="IPR051702">
    <property type="entry name" value="SH3_domain_YSC84-like"/>
</dbReference>
<dbReference type="GO" id="GO:0035091">
    <property type="term" value="F:phosphatidylinositol binding"/>
    <property type="evidence" value="ECO:0007669"/>
    <property type="project" value="TreeGrafter"/>
</dbReference>
<name>A0A316ZJA0_9BASI</name>
<organism evidence="3 4">
    <name type="scientific">Tilletiopsis washingtonensis</name>
    <dbReference type="NCBI Taxonomy" id="58919"/>
    <lineage>
        <taxon>Eukaryota</taxon>
        <taxon>Fungi</taxon>
        <taxon>Dikarya</taxon>
        <taxon>Basidiomycota</taxon>
        <taxon>Ustilaginomycotina</taxon>
        <taxon>Exobasidiomycetes</taxon>
        <taxon>Entylomatales</taxon>
        <taxon>Entylomatales incertae sedis</taxon>
        <taxon>Tilletiopsis</taxon>
    </lineage>
</organism>
<dbReference type="PANTHER" id="PTHR15629">
    <property type="entry name" value="SH3YL1 PROTEIN"/>
    <property type="match status" value="1"/>
</dbReference>
<dbReference type="PANTHER" id="PTHR15629:SF8">
    <property type="entry name" value="DUF500 DOMAIN PROTEIN (AFU_ORTHOLOGUE AFUA_5G07310)"/>
    <property type="match status" value="1"/>
</dbReference>
<reference evidence="3 4" key="1">
    <citation type="journal article" date="2018" name="Mol. Biol. Evol.">
        <title>Broad Genomic Sampling Reveals a Smut Pathogenic Ancestry of the Fungal Clade Ustilaginomycotina.</title>
        <authorList>
            <person name="Kijpornyongpan T."/>
            <person name="Mondo S.J."/>
            <person name="Barry K."/>
            <person name="Sandor L."/>
            <person name="Lee J."/>
            <person name="Lipzen A."/>
            <person name="Pangilinan J."/>
            <person name="LaButti K."/>
            <person name="Hainaut M."/>
            <person name="Henrissat B."/>
            <person name="Grigoriev I.V."/>
            <person name="Spatafora J.W."/>
            <person name="Aime M.C."/>
        </authorList>
    </citation>
    <scope>NUCLEOTIDE SEQUENCE [LARGE SCALE GENOMIC DNA]</scope>
    <source>
        <strain evidence="3 4">MCA 4186</strain>
    </source>
</reference>
<feature type="non-terminal residue" evidence="3">
    <location>
        <position position="310"/>
    </location>
</feature>
<accession>A0A316ZJA0</accession>
<dbReference type="RefSeq" id="XP_025600704.1">
    <property type="nucleotide sequence ID" value="XM_025739961.1"/>
</dbReference>
<evidence type="ECO:0000259" key="2">
    <source>
        <dbReference type="Pfam" id="PF04366"/>
    </source>
</evidence>
<dbReference type="GeneID" id="37267507"/>
<dbReference type="EMBL" id="KZ819285">
    <property type="protein sequence ID" value="PWO00426.1"/>
    <property type="molecule type" value="Genomic_DNA"/>
</dbReference>
<dbReference type="Proteomes" id="UP000245946">
    <property type="component" value="Unassembled WGS sequence"/>
</dbReference>
<dbReference type="STRING" id="58919.A0A316ZJA0"/>
<dbReference type="CDD" id="cd11524">
    <property type="entry name" value="SYLF"/>
    <property type="match status" value="1"/>
</dbReference>
<sequence length="310" mass="32373">KKAETGIWRALDPLGKGVNRLANRAGAESFWPTELAEGEIEKAARILRSFSDGAQADDDGDLSGGVADPKGKGKKDKRHQKVVKKIPPKALQGACGIVIMTLFRTGFGVSGASGSGVVVARLPDGSWSPPSGLLVHTIGFGWLIGLDVYDVVLVLRKPGALEEFMKPKVSLGVEFSVAAGPVGNGAMLEGGPNGAACWSYTKSKGAYVGLQLDGSVILKRDDANARFYGGSYSVRDILQGRAMANAAAVRPLLATLYAAEGRPQIMGTQYVPQGPAPGDTMITDQEKAALQQQAQAQEQHGASNPYAAGA</sequence>
<feature type="region of interest" description="Disordered" evidence="1">
    <location>
        <begin position="56"/>
        <end position="81"/>
    </location>
</feature>
<feature type="non-terminal residue" evidence="3">
    <location>
        <position position="1"/>
    </location>
</feature>
<feature type="domain" description="Ysc84 actin-binding" evidence="2">
    <location>
        <begin position="136"/>
        <end position="258"/>
    </location>
</feature>